<evidence type="ECO:0000256" key="4">
    <source>
        <dbReference type="SAM" id="SignalP"/>
    </source>
</evidence>
<name>A0ABS5ETS7_9PROT</name>
<dbReference type="SUPFAM" id="SSF53850">
    <property type="entry name" value="Periplasmic binding protein-like II"/>
    <property type="match status" value="1"/>
</dbReference>
<dbReference type="Proteomes" id="UP001196870">
    <property type="component" value="Unassembled WGS sequence"/>
</dbReference>
<dbReference type="Gene3D" id="3.40.190.10">
    <property type="entry name" value="Periplasmic binding protein-like II"/>
    <property type="match status" value="1"/>
</dbReference>
<feature type="signal peptide" evidence="4">
    <location>
        <begin position="1"/>
        <end position="27"/>
    </location>
</feature>
<dbReference type="InterPro" id="IPR000914">
    <property type="entry name" value="SBP_5_dom"/>
</dbReference>
<dbReference type="InterPro" id="IPR039424">
    <property type="entry name" value="SBP_5"/>
</dbReference>
<comment type="caution">
    <text evidence="6">The sequence shown here is derived from an EMBL/GenBank/DDBJ whole genome shotgun (WGS) entry which is preliminary data.</text>
</comment>
<dbReference type="PROSITE" id="PS51318">
    <property type="entry name" value="TAT"/>
    <property type="match status" value="1"/>
</dbReference>
<feature type="chain" id="PRO_5045717843" evidence="4">
    <location>
        <begin position="28"/>
        <end position="530"/>
    </location>
</feature>
<evidence type="ECO:0000313" key="7">
    <source>
        <dbReference type="Proteomes" id="UP001196870"/>
    </source>
</evidence>
<dbReference type="Pfam" id="PF00496">
    <property type="entry name" value="SBP_bac_5"/>
    <property type="match status" value="1"/>
</dbReference>
<dbReference type="PANTHER" id="PTHR30290">
    <property type="entry name" value="PERIPLASMIC BINDING COMPONENT OF ABC TRANSPORTER"/>
    <property type="match status" value="1"/>
</dbReference>
<evidence type="ECO:0000256" key="3">
    <source>
        <dbReference type="ARBA" id="ARBA00022729"/>
    </source>
</evidence>
<keyword evidence="3 4" id="KW-0732">Signal</keyword>
<gene>
    <name evidence="6" type="ORF">GXW71_03155</name>
</gene>
<evidence type="ECO:0000259" key="5">
    <source>
        <dbReference type="Pfam" id="PF00496"/>
    </source>
</evidence>
<dbReference type="CDD" id="cd08502">
    <property type="entry name" value="PBP2_NikA_DppA_OppA_like_16"/>
    <property type="match status" value="1"/>
</dbReference>
<keyword evidence="7" id="KW-1185">Reference proteome</keyword>
<evidence type="ECO:0000313" key="6">
    <source>
        <dbReference type="EMBL" id="MBR0663345.1"/>
    </source>
</evidence>
<organism evidence="6 7">
    <name type="scientific">Plastoroseomonas hellenica</name>
    <dbReference type="NCBI Taxonomy" id="2687306"/>
    <lineage>
        <taxon>Bacteria</taxon>
        <taxon>Pseudomonadati</taxon>
        <taxon>Pseudomonadota</taxon>
        <taxon>Alphaproteobacteria</taxon>
        <taxon>Acetobacterales</taxon>
        <taxon>Acetobacteraceae</taxon>
        <taxon>Plastoroseomonas</taxon>
    </lineage>
</organism>
<accession>A0ABS5ETS7</accession>
<protein>
    <submittedName>
        <fullName evidence="6">ABC transporter substrate-binding protein</fullName>
    </submittedName>
</protein>
<reference evidence="7" key="1">
    <citation type="journal article" date="2021" name="Syst. Appl. Microbiol.">
        <title>Roseomonas hellenica sp. nov., isolated from roots of wild-growing Alkanna tinctoria.</title>
        <authorList>
            <person name="Rat A."/>
            <person name="Naranjo H.D."/>
            <person name="Lebbe L."/>
            <person name="Cnockaert M."/>
            <person name="Krigas N."/>
            <person name="Grigoriadou K."/>
            <person name="Maloupa E."/>
            <person name="Willems A."/>
        </authorList>
    </citation>
    <scope>NUCLEOTIDE SEQUENCE [LARGE SCALE GENOMIC DNA]</scope>
    <source>
        <strain evidence="7">LMG 31523</strain>
    </source>
</reference>
<dbReference type="InterPro" id="IPR006311">
    <property type="entry name" value="TAT_signal"/>
</dbReference>
<sequence>MQRRQFLHAAAASLAAAPFAAPRIARAQDQRVLRFVPYADVAVVDPIWTTAYATRTHALAVFDTLYGTAADFSVHPQMVAGHAVEDDGRLWRLTLREGLRFHDGMPVLARDCVASIRRWARRDTFGQLLAAATDELSATDDRTITFRLKRPFPLLPDALGRPSSLVPVIMPERLALTDPFTQVPEVIGSGPFRFLAEERVAGARVVYARHQGYVPRPDGVSSQTAGPRIAHVDRVEFNVIPDPATAVAALQSGAVDWVEQPLIDLLPLLRRSREIAIEVKDTTGMVGNLRFNHLHPPFDKAAVRRVVMRAVSQADCMTAVAGNDASLWRERVGIFAPGTPMASDAGLPPAGARPDLAALRRELDAAGYGGERIVMLAGADVPRINAVCEVTAQVMRQLGMNIDFVATDWGTVNNRITNRRSVDEGGWSCYCVYTSGSDLAVPATYNALRAGGASAGPGWPNIPALEALRARWLEAPTLTVQQAICRDIQLLCGEEAPFVVLGQFTQPVAYRKTLTGMMDGLPVLTNLRKG</sequence>
<comment type="subcellular location">
    <subcellularLocation>
        <location evidence="1">Periplasm</location>
    </subcellularLocation>
</comment>
<evidence type="ECO:0000256" key="1">
    <source>
        <dbReference type="ARBA" id="ARBA00004418"/>
    </source>
</evidence>
<dbReference type="EMBL" id="JAAGBB010000003">
    <property type="protein sequence ID" value="MBR0663345.1"/>
    <property type="molecule type" value="Genomic_DNA"/>
</dbReference>
<evidence type="ECO:0000256" key="2">
    <source>
        <dbReference type="ARBA" id="ARBA00005695"/>
    </source>
</evidence>
<proteinExistence type="inferred from homology"/>
<dbReference type="RefSeq" id="WP_211850941.1">
    <property type="nucleotide sequence ID" value="NZ_JAAGBB010000003.1"/>
</dbReference>
<comment type="similarity">
    <text evidence="2">Belongs to the bacterial solute-binding protein 5 family.</text>
</comment>
<dbReference type="PANTHER" id="PTHR30290:SF38">
    <property type="entry name" value="D,D-DIPEPTIDE-BINDING PERIPLASMIC PROTEIN DDPA-RELATED"/>
    <property type="match status" value="1"/>
</dbReference>
<feature type="domain" description="Solute-binding protein family 5" evidence="5">
    <location>
        <begin position="74"/>
        <end position="432"/>
    </location>
</feature>
<dbReference type="Gene3D" id="3.10.105.10">
    <property type="entry name" value="Dipeptide-binding Protein, Domain 3"/>
    <property type="match status" value="1"/>
</dbReference>